<keyword evidence="3" id="KW-0732">Signal</keyword>
<dbReference type="AlphaFoldDB" id="A0A2Z4N546"/>
<proteinExistence type="evidence at transcript level"/>
<sequence>MAQYMVQLAVILSVGVAMVMSYPVEYPFGYAAPVAAYHAPVAYAAVPKVEEYSHPKYAFNYGVKDTHTGDIKSQTEERDGDVVKGQYSLLEADGTTRTVDYTADAHSGFNAVITKSGHAVHPAKAVAYAAPAAYVSHAAPAAYVSHAAPAAYVSHAAPAAYVAHAPAYDLSYFH</sequence>
<dbReference type="PROSITE" id="PS00233">
    <property type="entry name" value="CHIT_BIND_RR_1"/>
    <property type="match status" value="1"/>
</dbReference>
<dbReference type="GO" id="GO:0042302">
    <property type="term" value="F:structural constituent of cuticle"/>
    <property type="evidence" value="ECO:0007669"/>
    <property type="project" value="UniProtKB-UniRule"/>
</dbReference>
<dbReference type="PANTHER" id="PTHR12236:SF75">
    <property type="entry name" value="CUTICULAR PROTEIN 62BB, ISOFORM A"/>
    <property type="match status" value="1"/>
</dbReference>
<dbReference type="InterPro" id="IPR051217">
    <property type="entry name" value="Insect_Cuticle_Struc_Prot"/>
</dbReference>
<reference evidence="4" key="1">
    <citation type="submission" date="2017-08" db="EMBL/GenBank/DDBJ databases">
        <title>Preliminary characterization of putative structural cuticular proteins in the Nilaparvata lugens.</title>
        <authorList>
            <person name="Chen Z."/>
        </authorList>
    </citation>
    <scope>NUCLEOTIDE SEQUENCE</scope>
</reference>
<feature type="chain" id="PRO_5016403535" evidence="3">
    <location>
        <begin position="22"/>
        <end position="174"/>
    </location>
</feature>
<accession>A0A2Z4N546</accession>
<name>A0A2Z4N546_NILLU</name>
<dbReference type="Pfam" id="PF00379">
    <property type="entry name" value="Chitin_bind_4"/>
    <property type="match status" value="1"/>
</dbReference>
<dbReference type="EMBL" id="MF611866">
    <property type="protein sequence ID" value="AWX65379.1"/>
    <property type="molecule type" value="mRNA"/>
</dbReference>
<dbReference type="GO" id="GO:0031012">
    <property type="term" value="C:extracellular matrix"/>
    <property type="evidence" value="ECO:0007669"/>
    <property type="project" value="TreeGrafter"/>
</dbReference>
<dbReference type="PRINTS" id="PR00947">
    <property type="entry name" value="CUTICLE"/>
</dbReference>
<keyword evidence="1 2" id="KW-0193">Cuticle</keyword>
<evidence type="ECO:0000313" key="4">
    <source>
        <dbReference type="EMBL" id="AWX65379.1"/>
    </source>
</evidence>
<dbReference type="GO" id="GO:0005615">
    <property type="term" value="C:extracellular space"/>
    <property type="evidence" value="ECO:0007669"/>
    <property type="project" value="TreeGrafter"/>
</dbReference>
<evidence type="ECO:0000256" key="1">
    <source>
        <dbReference type="ARBA" id="ARBA00022460"/>
    </source>
</evidence>
<dbReference type="InterPro" id="IPR031311">
    <property type="entry name" value="CHIT_BIND_RR_consensus"/>
</dbReference>
<organism evidence="4">
    <name type="scientific">Nilaparvata lugens</name>
    <name type="common">Brown planthopper</name>
    <dbReference type="NCBI Taxonomy" id="108931"/>
    <lineage>
        <taxon>Eukaryota</taxon>
        <taxon>Metazoa</taxon>
        <taxon>Ecdysozoa</taxon>
        <taxon>Arthropoda</taxon>
        <taxon>Hexapoda</taxon>
        <taxon>Insecta</taxon>
        <taxon>Pterygota</taxon>
        <taxon>Neoptera</taxon>
        <taxon>Paraneoptera</taxon>
        <taxon>Hemiptera</taxon>
        <taxon>Auchenorrhyncha</taxon>
        <taxon>Fulgoroidea</taxon>
        <taxon>Delphacidae</taxon>
        <taxon>Delphacinae</taxon>
        <taxon>Nilaparvata</taxon>
    </lineage>
</organism>
<feature type="signal peptide" evidence="3">
    <location>
        <begin position="1"/>
        <end position="21"/>
    </location>
</feature>
<dbReference type="PROSITE" id="PS51155">
    <property type="entry name" value="CHIT_BIND_RR_2"/>
    <property type="match status" value="1"/>
</dbReference>
<protein>
    <submittedName>
        <fullName evidence="4">Cuticle protein 19</fullName>
    </submittedName>
</protein>
<dbReference type="InterPro" id="IPR000618">
    <property type="entry name" value="Insect_cuticle"/>
</dbReference>
<dbReference type="OrthoDB" id="6427684at2759"/>
<dbReference type="PANTHER" id="PTHR12236">
    <property type="entry name" value="STRUCTURAL CONTITUENT OF CUTICLE"/>
    <property type="match status" value="1"/>
</dbReference>
<evidence type="ECO:0000256" key="3">
    <source>
        <dbReference type="SAM" id="SignalP"/>
    </source>
</evidence>
<evidence type="ECO:0000256" key="2">
    <source>
        <dbReference type="PROSITE-ProRule" id="PRU00497"/>
    </source>
</evidence>